<proteinExistence type="predicted"/>
<dbReference type="AlphaFoldDB" id="A0A949U5U1"/>
<reference evidence="1" key="1">
    <citation type="submission" date="2020-12" db="EMBL/GenBank/DDBJ databases">
        <title>Clostridium thailandense sp. nov., a novel acetogenic bacterium isolated from peat land soil in Thailand.</title>
        <authorList>
            <person name="Chaikitkaew S."/>
            <person name="Birkeland N.K."/>
        </authorList>
    </citation>
    <scope>NUCLEOTIDE SEQUENCE</scope>
    <source>
        <strain evidence="1">PL3</strain>
    </source>
</reference>
<evidence type="ECO:0000313" key="2">
    <source>
        <dbReference type="Proteomes" id="UP000694308"/>
    </source>
</evidence>
<organism evidence="1 2">
    <name type="scientific">Clostridium thailandense</name>
    <dbReference type="NCBI Taxonomy" id="2794346"/>
    <lineage>
        <taxon>Bacteria</taxon>
        <taxon>Bacillati</taxon>
        <taxon>Bacillota</taxon>
        <taxon>Clostridia</taxon>
        <taxon>Eubacteriales</taxon>
        <taxon>Clostridiaceae</taxon>
        <taxon>Clostridium</taxon>
    </lineage>
</organism>
<dbReference type="Proteomes" id="UP000694308">
    <property type="component" value="Unassembled WGS sequence"/>
</dbReference>
<keyword evidence="2" id="KW-1185">Reference proteome</keyword>
<protein>
    <recommendedName>
        <fullName evidence="3">Right handed beta helix domain-containing protein</fullName>
    </recommendedName>
</protein>
<accession>A0A949U5U1</accession>
<evidence type="ECO:0008006" key="3">
    <source>
        <dbReference type="Google" id="ProtNLM"/>
    </source>
</evidence>
<feature type="non-terminal residue" evidence="1">
    <location>
        <position position="1"/>
    </location>
</feature>
<name>A0A949U5U1_9CLOT</name>
<sequence>LNLTTNKTYKLSFKAKSTTAFKIPKISLMQCNSPWADRYSYHSDLSPSISTDWDNYSVYYTANCTDPNGRITFYLGDALPEGSTLYLSNISFTETSNLNLFPDIGNIIFNDGEACGTKVFNESELTDQNKFWYDKKNQTIKIYSEKNPAEIYHKIECALTKPIINESNKSYVVYNGLDLRYGGSHGISGGNTHHISILNCDISYMGGGIQENVFQNDGSPVRFGNGVEFWDNAHDNLVDGCNISDIYDSGLTNQGNDNGIQQYNIIYRNNTIKNAEMSFEYWNTGVGGKTHDIIFENNICINAGGGWGHIQRPNPTGAHIMLYPNTADTSNLVITNNTFENAKSYSIYVYQPWNGIENLKFK</sequence>
<dbReference type="SMART" id="SM00710">
    <property type="entry name" value="PbH1"/>
    <property type="match status" value="5"/>
</dbReference>
<comment type="caution">
    <text evidence="1">The sequence shown here is derived from an EMBL/GenBank/DDBJ whole genome shotgun (WGS) entry which is preliminary data.</text>
</comment>
<feature type="non-terminal residue" evidence="1">
    <location>
        <position position="362"/>
    </location>
</feature>
<dbReference type="RefSeq" id="WP_218324077.1">
    <property type="nucleotide sequence ID" value="NZ_JAEEGC010000259.1"/>
</dbReference>
<gene>
    <name evidence="1" type="ORF">I6U48_29490</name>
</gene>
<dbReference type="EMBL" id="JAEEGC010000259">
    <property type="protein sequence ID" value="MBV7277004.1"/>
    <property type="molecule type" value="Genomic_DNA"/>
</dbReference>
<dbReference type="InterPro" id="IPR006626">
    <property type="entry name" value="PbH1"/>
</dbReference>
<evidence type="ECO:0000313" key="1">
    <source>
        <dbReference type="EMBL" id="MBV7277004.1"/>
    </source>
</evidence>